<dbReference type="Pfam" id="PF01423">
    <property type="entry name" value="LSM"/>
    <property type="match status" value="1"/>
</dbReference>
<proteinExistence type="predicted"/>
<dbReference type="InterPro" id="IPR010920">
    <property type="entry name" value="LSM_dom_sf"/>
</dbReference>
<gene>
    <name evidence="2" type="ORF">TNIN_135261</name>
</gene>
<evidence type="ECO:0000259" key="1">
    <source>
        <dbReference type="Pfam" id="PF01423"/>
    </source>
</evidence>
<dbReference type="AlphaFoldDB" id="A0A8X6YTR2"/>
<evidence type="ECO:0000313" key="3">
    <source>
        <dbReference type="Proteomes" id="UP000886998"/>
    </source>
</evidence>
<dbReference type="Gene3D" id="2.30.30.100">
    <property type="match status" value="1"/>
</dbReference>
<sequence>MSAMAPYVNPKPFLVSLTGKWVHVKQRKGYEIRGKLAFFDRGINLQLDLVEEYDGELFGNQVMDCKNSHFCFNNIWI</sequence>
<comment type="caution">
    <text evidence="2">The sequence shown here is derived from an EMBL/GenBank/DDBJ whole genome shotgun (WGS) entry which is preliminary data.</text>
</comment>
<organism evidence="2 3">
    <name type="scientific">Trichonephila inaurata madagascariensis</name>
    <dbReference type="NCBI Taxonomy" id="2747483"/>
    <lineage>
        <taxon>Eukaryota</taxon>
        <taxon>Metazoa</taxon>
        <taxon>Ecdysozoa</taxon>
        <taxon>Arthropoda</taxon>
        <taxon>Chelicerata</taxon>
        <taxon>Arachnida</taxon>
        <taxon>Araneae</taxon>
        <taxon>Araneomorphae</taxon>
        <taxon>Entelegynae</taxon>
        <taxon>Araneoidea</taxon>
        <taxon>Nephilidae</taxon>
        <taxon>Trichonephila</taxon>
        <taxon>Trichonephila inaurata</taxon>
    </lineage>
</organism>
<dbReference type="InterPro" id="IPR001163">
    <property type="entry name" value="Sm_dom_euk/arc"/>
</dbReference>
<dbReference type="EMBL" id="BMAV01022639">
    <property type="protein sequence ID" value="GFY77757.1"/>
    <property type="molecule type" value="Genomic_DNA"/>
</dbReference>
<evidence type="ECO:0000313" key="2">
    <source>
        <dbReference type="EMBL" id="GFY77757.1"/>
    </source>
</evidence>
<name>A0A8X6YTR2_9ARAC</name>
<accession>A0A8X6YTR2</accession>
<feature type="domain" description="Sm" evidence="1">
    <location>
        <begin position="13"/>
        <end position="56"/>
    </location>
</feature>
<dbReference type="Proteomes" id="UP000886998">
    <property type="component" value="Unassembled WGS sequence"/>
</dbReference>
<dbReference type="SUPFAM" id="SSF50182">
    <property type="entry name" value="Sm-like ribonucleoproteins"/>
    <property type="match status" value="1"/>
</dbReference>
<reference evidence="2" key="1">
    <citation type="submission" date="2020-08" db="EMBL/GenBank/DDBJ databases">
        <title>Multicomponent nature underlies the extraordinary mechanical properties of spider dragline silk.</title>
        <authorList>
            <person name="Kono N."/>
            <person name="Nakamura H."/>
            <person name="Mori M."/>
            <person name="Yoshida Y."/>
            <person name="Ohtoshi R."/>
            <person name="Malay A.D."/>
            <person name="Moran D.A.P."/>
            <person name="Tomita M."/>
            <person name="Numata K."/>
            <person name="Arakawa K."/>
        </authorList>
    </citation>
    <scope>NUCLEOTIDE SEQUENCE</scope>
</reference>
<keyword evidence="3" id="KW-1185">Reference proteome</keyword>
<protein>
    <recommendedName>
        <fullName evidence="1">Sm domain-containing protein</fullName>
    </recommendedName>
</protein>